<evidence type="ECO:0000256" key="1">
    <source>
        <dbReference type="SAM" id="Phobius"/>
    </source>
</evidence>
<sequence>MLFSSASFVPIVRRMSRPTILPAYILATLPLVMALLATAVSIGTGDEVVNFFRQYRQAHPALTACMQVITDFGNPLLYLVYGAIFFRARKRGDRHDMRFVAVYIVVQLLVSFLAVRILKIGFGMPRPGTEGPAIPFSFKGVYNSFPSGHTTEIVGAVVPLAWRCKALLPTLALGIYMGIVGYSRIYLGMHHITDVFAGLLLGSVAAWIIHRLADRTPS</sequence>
<dbReference type="STRING" id="882.DVU_1215"/>
<protein>
    <submittedName>
        <fullName evidence="3">PAP2 family protein</fullName>
    </submittedName>
</protein>
<dbReference type="PANTHER" id="PTHR14969:SF13">
    <property type="entry name" value="AT30094P"/>
    <property type="match status" value="1"/>
</dbReference>
<proteinExistence type="predicted"/>
<dbReference type="SUPFAM" id="SSF48317">
    <property type="entry name" value="Acid phosphatase/Vanadium-dependent haloperoxidase"/>
    <property type="match status" value="1"/>
</dbReference>
<keyword evidence="1" id="KW-0472">Membrane</keyword>
<keyword evidence="1" id="KW-0812">Transmembrane</keyword>
<dbReference type="PhylomeDB" id="Q72CR8"/>
<feature type="transmembrane region" description="Helical" evidence="1">
    <location>
        <begin position="98"/>
        <end position="118"/>
    </location>
</feature>
<dbReference type="SMART" id="SM00014">
    <property type="entry name" value="acidPPc"/>
    <property type="match status" value="1"/>
</dbReference>
<name>Q72CR8_NITV2</name>
<dbReference type="Gene3D" id="1.20.144.10">
    <property type="entry name" value="Phosphatidic acid phosphatase type 2/haloperoxidase"/>
    <property type="match status" value="2"/>
</dbReference>
<evidence type="ECO:0000259" key="2">
    <source>
        <dbReference type="SMART" id="SM00014"/>
    </source>
</evidence>
<evidence type="ECO:0000313" key="3">
    <source>
        <dbReference type="EMBL" id="AAS95693.1"/>
    </source>
</evidence>
<feature type="transmembrane region" description="Helical" evidence="1">
    <location>
        <begin position="195"/>
        <end position="213"/>
    </location>
</feature>
<dbReference type="EnsemblBacteria" id="AAS95693">
    <property type="protein sequence ID" value="AAS95693"/>
    <property type="gene ID" value="DVU_1215"/>
</dbReference>
<dbReference type="AlphaFoldDB" id="Q72CR8"/>
<reference evidence="3 4" key="1">
    <citation type="journal article" date="2004" name="Nat. Biotechnol.">
        <title>The genome sequence of the anaerobic, sulfate-reducing bacterium Desulfovibrio vulgaris Hildenborough.</title>
        <authorList>
            <person name="Heidelberg J.F."/>
            <person name="Seshadri R."/>
            <person name="Haveman S.A."/>
            <person name="Hemme C.L."/>
            <person name="Paulsen I.T."/>
            <person name="Kolonay J.F."/>
            <person name="Eisen J.A."/>
            <person name="Ward N."/>
            <person name="Methe B."/>
            <person name="Brinkac L.M."/>
            <person name="Daugherty S.C."/>
            <person name="Deboy R.T."/>
            <person name="Dodson R.J."/>
            <person name="Durkin A.S."/>
            <person name="Madupu R."/>
            <person name="Nelson W.C."/>
            <person name="Sullivan S.A."/>
            <person name="Fouts D."/>
            <person name="Haft D.H."/>
            <person name="Selengut J."/>
            <person name="Peterson J.D."/>
            <person name="Davidsen T.M."/>
            <person name="Zafar N."/>
            <person name="Zhou L."/>
            <person name="Radune D."/>
            <person name="Dimitrov G."/>
            <person name="Hance M."/>
            <person name="Tran K."/>
            <person name="Khouri H."/>
            <person name="Gill J."/>
            <person name="Utterback T.R."/>
            <person name="Feldblyum T.V."/>
            <person name="Wall J.D."/>
            <person name="Voordouw G."/>
            <person name="Fraser C.M."/>
        </authorList>
    </citation>
    <scope>NUCLEOTIDE SEQUENCE [LARGE SCALE GENOMIC DNA]</scope>
    <source>
        <strain evidence="4">ATCC 29579 / DSM 644 / NCIMB 8303 / VKM B-1760 / Hildenborough</strain>
    </source>
</reference>
<dbReference type="OrthoDB" id="9801622at2"/>
<feature type="transmembrane region" description="Helical" evidence="1">
    <location>
        <begin position="21"/>
        <end position="41"/>
    </location>
</feature>
<evidence type="ECO:0000313" key="4">
    <source>
        <dbReference type="Proteomes" id="UP000002194"/>
    </source>
</evidence>
<dbReference type="PANTHER" id="PTHR14969">
    <property type="entry name" value="SPHINGOSINE-1-PHOSPHATE PHOSPHOHYDROLASE"/>
    <property type="match status" value="1"/>
</dbReference>
<dbReference type="PaxDb" id="882-DVU_1215"/>
<dbReference type="DNASU" id="2796673"/>
<gene>
    <name evidence="3" type="ordered locus">DVU_1215</name>
</gene>
<dbReference type="Pfam" id="PF01569">
    <property type="entry name" value="PAP2"/>
    <property type="match status" value="1"/>
</dbReference>
<dbReference type="EMBL" id="AE017285">
    <property type="protein sequence ID" value="AAS95693.1"/>
    <property type="molecule type" value="Genomic_DNA"/>
</dbReference>
<keyword evidence="1" id="KW-1133">Transmembrane helix</keyword>
<dbReference type="PATRIC" id="fig|882.5.peg.1140"/>
<keyword evidence="4" id="KW-1185">Reference proteome</keyword>
<dbReference type="KEGG" id="dvu:DVU_1215"/>
<organism evidence="3 4">
    <name type="scientific">Nitratidesulfovibrio vulgaris (strain ATCC 29579 / DSM 644 / CCUG 34227 / NCIMB 8303 / VKM B-1760 / Hildenborough)</name>
    <name type="common">Desulfovibrio vulgaris</name>
    <dbReference type="NCBI Taxonomy" id="882"/>
    <lineage>
        <taxon>Bacteria</taxon>
        <taxon>Pseudomonadati</taxon>
        <taxon>Thermodesulfobacteriota</taxon>
        <taxon>Desulfovibrionia</taxon>
        <taxon>Desulfovibrionales</taxon>
        <taxon>Desulfovibrionaceae</taxon>
        <taxon>Nitratidesulfovibrio</taxon>
    </lineage>
</organism>
<dbReference type="HOGENOM" id="CLU_1330156_0_0_7"/>
<dbReference type="eggNOG" id="COG0671">
    <property type="taxonomic scope" value="Bacteria"/>
</dbReference>
<dbReference type="InterPro" id="IPR000326">
    <property type="entry name" value="PAP2/HPO"/>
</dbReference>
<feature type="transmembrane region" description="Helical" evidence="1">
    <location>
        <begin position="166"/>
        <end position="183"/>
    </location>
</feature>
<dbReference type="InterPro" id="IPR036938">
    <property type="entry name" value="PAP2/HPO_sf"/>
</dbReference>
<dbReference type="Proteomes" id="UP000002194">
    <property type="component" value="Chromosome"/>
</dbReference>
<feature type="transmembrane region" description="Helical" evidence="1">
    <location>
        <begin position="61"/>
        <end position="86"/>
    </location>
</feature>
<dbReference type="SMR" id="Q72CR8"/>
<accession>Q72CR8</accession>
<feature type="domain" description="Phosphatidic acid phosphatase type 2/haloperoxidase" evidence="2">
    <location>
        <begin position="101"/>
        <end position="210"/>
    </location>
</feature>